<proteinExistence type="predicted"/>
<evidence type="ECO:0000313" key="2">
    <source>
        <dbReference type="Proteomes" id="UP000821865"/>
    </source>
</evidence>
<keyword evidence="2" id="KW-1185">Reference proteome</keyword>
<name>A0ACB8C9W2_DERSI</name>
<accession>A0ACB8C9W2</accession>
<gene>
    <name evidence="1" type="ORF">HPB49_013945</name>
</gene>
<comment type="caution">
    <text evidence="1">The sequence shown here is derived from an EMBL/GenBank/DDBJ whole genome shotgun (WGS) entry which is preliminary data.</text>
</comment>
<organism evidence="1 2">
    <name type="scientific">Dermacentor silvarum</name>
    <name type="common">Tick</name>
    <dbReference type="NCBI Taxonomy" id="543639"/>
    <lineage>
        <taxon>Eukaryota</taxon>
        <taxon>Metazoa</taxon>
        <taxon>Ecdysozoa</taxon>
        <taxon>Arthropoda</taxon>
        <taxon>Chelicerata</taxon>
        <taxon>Arachnida</taxon>
        <taxon>Acari</taxon>
        <taxon>Parasitiformes</taxon>
        <taxon>Ixodida</taxon>
        <taxon>Ixodoidea</taxon>
        <taxon>Ixodidae</taxon>
        <taxon>Rhipicephalinae</taxon>
        <taxon>Dermacentor</taxon>
    </lineage>
</organism>
<dbReference type="Proteomes" id="UP000821865">
    <property type="component" value="Chromosome 8"/>
</dbReference>
<sequence length="652" mass="69439">MPLPGHQRTADINCLINDLLRSGDARDAVSFDGRPSLSNRTGSPGTRLLRDPPAYTTVATASLATAVALQTPSAGTIDTAVEPSTTPTSSSDVQVTGDCAAVPGSLGVSPLEPHELGSDDEGASRKLQAVGTAPHIASTTKLPPRVQTIAPSPRIVAVPPRASFSTSCQRRRNAAIILRPSLPSLLPHDLQPPVVHLLLLLLLPWLPLLRPGLFRPAHNGAAFPRTCRLAMAQALSALTGVKAIRMNTKNTIVAADAPSQEWTEHLLATSEIAGMPVTACHRADRTQSSGVVPGVHGNYAHEDLLAVISIYLFSMPFEMRPYRPRPLQRLCCGCYGHATATCRRPVRCLRCGGPHQMESCCSSRVSCLHCGGPHPSDSPDCQLWQRGRCLVTIKASASTHLSHREAQAVLWTAPTSSAAAASGPPHVRPAGGKTYSAALGAPDKEVTTSTNHPQPRLQQCVQQACAKKWGSIKPGPSPKEAPQSTNDKQNKNPRLLLRAIADLRPPDNQQLRVQPVPDIENLQLQAARRRAERIALAHLSTGTLDSVPPCRRRLQASSSVTPKSELAGRLLFHQPLSQRTISLAPPDVTPVGARAHRQVLFVAVHMGISAGNLAELLADLFVATPPALQAPPPEAAARSIPSSCHHAYWVAA</sequence>
<protein>
    <submittedName>
        <fullName evidence="1">Uncharacterized protein</fullName>
    </submittedName>
</protein>
<dbReference type="EMBL" id="CM023477">
    <property type="protein sequence ID" value="KAH7937640.1"/>
    <property type="molecule type" value="Genomic_DNA"/>
</dbReference>
<reference evidence="1" key="1">
    <citation type="submission" date="2020-05" db="EMBL/GenBank/DDBJ databases">
        <title>Large-scale comparative analyses of tick genomes elucidate their genetic diversity and vector capacities.</title>
        <authorList>
            <person name="Jia N."/>
            <person name="Wang J."/>
            <person name="Shi W."/>
            <person name="Du L."/>
            <person name="Sun Y."/>
            <person name="Zhan W."/>
            <person name="Jiang J."/>
            <person name="Wang Q."/>
            <person name="Zhang B."/>
            <person name="Ji P."/>
            <person name="Sakyi L.B."/>
            <person name="Cui X."/>
            <person name="Yuan T."/>
            <person name="Jiang B."/>
            <person name="Yang W."/>
            <person name="Lam T.T.-Y."/>
            <person name="Chang Q."/>
            <person name="Ding S."/>
            <person name="Wang X."/>
            <person name="Zhu J."/>
            <person name="Ruan X."/>
            <person name="Zhao L."/>
            <person name="Wei J."/>
            <person name="Que T."/>
            <person name="Du C."/>
            <person name="Cheng J."/>
            <person name="Dai P."/>
            <person name="Han X."/>
            <person name="Huang E."/>
            <person name="Gao Y."/>
            <person name="Liu J."/>
            <person name="Shao H."/>
            <person name="Ye R."/>
            <person name="Li L."/>
            <person name="Wei W."/>
            <person name="Wang X."/>
            <person name="Wang C."/>
            <person name="Yang T."/>
            <person name="Huo Q."/>
            <person name="Li W."/>
            <person name="Guo W."/>
            <person name="Chen H."/>
            <person name="Zhou L."/>
            <person name="Ni X."/>
            <person name="Tian J."/>
            <person name="Zhou Y."/>
            <person name="Sheng Y."/>
            <person name="Liu T."/>
            <person name="Pan Y."/>
            <person name="Xia L."/>
            <person name="Li J."/>
            <person name="Zhao F."/>
            <person name="Cao W."/>
        </authorList>
    </citation>
    <scope>NUCLEOTIDE SEQUENCE</scope>
    <source>
        <strain evidence="1">Dsil-2018</strain>
    </source>
</reference>
<evidence type="ECO:0000313" key="1">
    <source>
        <dbReference type="EMBL" id="KAH7937640.1"/>
    </source>
</evidence>